<dbReference type="EMBL" id="WHPF01000002">
    <property type="protein sequence ID" value="NNV54489.1"/>
    <property type="molecule type" value="Genomic_DNA"/>
</dbReference>
<proteinExistence type="predicted"/>
<protein>
    <submittedName>
        <fullName evidence="1">Bacillithiol system redox-active protein YtxJ</fullName>
    </submittedName>
</protein>
<sequence length="113" mass="12925">MLQWIALTEQQQIDDIKTKSAITPQVVFKHSTRCNISSVALKRLENAGNLPNADYYYLDLIKYRHLSDAIAHTFDVYHESPQILVIKNGECVYDESHLGIDTYELTDQVVAVQ</sequence>
<dbReference type="NCBIfam" id="TIGR04019">
    <property type="entry name" value="B_thiol_YtxJ"/>
    <property type="match status" value="1"/>
</dbReference>
<dbReference type="RefSeq" id="WP_171606407.1">
    <property type="nucleotide sequence ID" value="NZ_WHPF01000002.1"/>
</dbReference>
<name>A0A8J8FG53_9BACT</name>
<accession>A0A8J8FG53</accession>
<dbReference type="InterPro" id="IPR022551">
    <property type="entry name" value="BrxC"/>
</dbReference>
<dbReference type="Gene3D" id="3.40.30.10">
    <property type="entry name" value="Glutaredoxin"/>
    <property type="match status" value="1"/>
</dbReference>
<evidence type="ECO:0000313" key="1">
    <source>
        <dbReference type="EMBL" id="NNV54489.1"/>
    </source>
</evidence>
<gene>
    <name evidence="1" type="primary">ytxJ</name>
    <name evidence="1" type="ORF">GD597_03385</name>
</gene>
<organism evidence="1 2">
    <name type="scientific">Limnovirga soli</name>
    <dbReference type="NCBI Taxonomy" id="2656915"/>
    <lineage>
        <taxon>Bacteria</taxon>
        <taxon>Pseudomonadati</taxon>
        <taxon>Bacteroidota</taxon>
        <taxon>Chitinophagia</taxon>
        <taxon>Chitinophagales</taxon>
        <taxon>Chitinophagaceae</taxon>
        <taxon>Limnovirga</taxon>
    </lineage>
</organism>
<dbReference type="Proteomes" id="UP000598971">
    <property type="component" value="Unassembled WGS sequence"/>
</dbReference>
<keyword evidence="2" id="KW-1185">Reference proteome</keyword>
<reference evidence="1" key="1">
    <citation type="submission" date="2019-10" db="EMBL/GenBank/DDBJ databases">
        <title>Draft genome sequence of Panacibacter sp. KCS-6.</title>
        <authorList>
            <person name="Yim K.J."/>
        </authorList>
    </citation>
    <scope>NUCLEOTIDE SEQUENCE</scope>
    <source>
        <strain evidence="1">KCS-6</strain>
    </source>
</reference>
<evidence type="ECO:0000313" key="2">
    <source>
        <dbReference type="Proteomes" id="UP000598971"/>
    </source>
</evidence>
<comment type="caution">
    <text evidence="1">The sequence shown here is derived from an EMBL/GenBank/DDBJ whole genome shotgun (WGS) entry which is preliminary data.</text>
</comment>
<dbReference type="AlphaFoldDB" id="A0A8J8FG53"/>
<dbReference type="Pfam" id="PF11009">
    <property type="entry name" value="BrxC"/>
    <property type="match status" value="1"/>
</dbReference>